<organism evidence="2 3">
    <name type="scientific">Nocardioides jiangxiensis</name>
    <dbReference type="NCBI Taxonomy" id="3064524"/>
    <lineage>
        <taxon>Bacteria</taxon>
        <taxon>Bacillati</taxon>
        <taxon>Actinomycetota</taxon>
        <taxon>Actinomycetes</taxon>
        <taxon>Propionibacteriales</taxon>
        <taxon>Nocardioidaceae</taxon>
        <taxon>Nocardioides</taxon>
    </lineage>
</organism>
<evidence type="ECO:0000256" key="1">
    <source>
        <dbReference type="SAM" id="Phobius"/>
    </source>
</evidence>
<dbReference type="EMBL" id="JAUQTA010000001">
    <property type="protein sequence ID" value="MDO7866956.1"/>
    <property type="molecule type" value="Genomic_DNA"/>
</dbReference>
<proteinExistence type="predicted"/>
<keyword evidence="1" id="KW-0472">Membrane</keyword>
<evidence type="ECO:0000313" key="3">
    <source>
        <dbReference type="Proteomes" id="UP001233314"/>
    </source>
</evidence>
<protein>
    <submittedName>
        <fullName evidence="2">Uncharacterized protein</fullName>
    </submittedName>
</protein>
<accession>A0ABT9B101</accession>
<keyword evidence="3" id="KW-1185">Reference proteome</keyword>
<name>A0ABT9B101_9ACTN</name>
<feature type="transmembrane region" description="Helical" evidence="1">
    <location>
        <begin position="25"/>
        <end position="45"/>
    </location>
</feature>
<dbReference type="Proteomes" id="UP001233314">
    <property type="component" value="Unassembled WGS sequence"/>
</dbReference>
<comment type="caution">
    <text evidence="2">The sequence shown here is derived from an EMBL/GenBank/DDBJ whole genome shotgun (WGS) entry which is preliminary data.</text>
</comment>
<gene>
    <name evidence="2" type="ORF">Q5722_01095</name>
</gene>
<reference evidence="2 3" key="1">
    <citation type="submission" date="2023-07" db="EMBL/GenBank/DDBJ databases">
        <title>Nocardioides sp. nov WY-20 isolated from soil.</title>
        <authorList>
            <person name="Liu B."/>
            <person name="Wan Y."/>
        </authorList>
    </citation>
    <scope>NUCLEOTIDE SEQUENCE [LARGE SCALE GENOMIC DNA]</scope>
    <source>
        <strain evidence="2 3">WY-20</strain>
    </source>
</reference>
<evidence type="ECO:0000313" key="2">
    <source>
        <dbReference type="EMBL" id="MDO7866956.1"/>
    </source>
</evidence>
<sequence length="64" mass="7227">MTQSQVRHDNAEALRDEAVDEIEEVGRFLAAPFLAVAALATYGAIQVANRVIRARDDWRQHRHA</sequence>
<keyword evidence="1" id="KW-0812">Transmembrane</keyword>
<dbReference type="RefSeq" id="WP_305026363.1">
    <property type="nucleotide sequence ID" value="NZ_JAUQTA010000001.1"/>
</dbReference>
<keyword evidence="1" id="KW-1133">Transmembrane helix</keyword>